<organism evidence="1 2">
    <name type="scientific">Bauhinia variegata</name>
    <name type="common">Purple orchid tree</name>
    <name type="synonym">Phanera variegata</name>
    <dbReference type="NCBI Taxonomy" id="167791"/>
    <lineage>
        <taxon>Eukaryota</taxon>
        <taxon>Viridiplantae</taxon>
        <taxon>Streptophyta</taxon>
        <taxon>Embryophyta</taxon>
        <taxon>Tracheophyta</taxon>
        <taxon>Spermatophyta</taxon>
        <taxon>Magnoliopsida</taxon>
        <taxon>eudicotyledons</taxon>
        <taxon>Gunneridae</taxon>
        <taxon>Pentapetalae</taxon>
        <taxon>rosids</taxon>
        <taxon>fabids</taxon>
        <taxon>Fabales</taxon>
        <taxon>Fabaceae</taxon>
        <taxon>Cercidoideae</taxon>
        <taxon>Cercideae</taxon>
        <taxon>Bauhiniinae</taxon>
        <taxon>Bauhinia</taxon>
    </lineage>
</organism>
<sequence length="1064" mass="121769">MANGKKKEVELLRGRGLLDTVFSWSIRDVLNDDLYKNQVKKIPDAFSSKSAYLSSFFFPLIEETRADLSSSITTKLSQPCEIFLVRKAKTFQLPSDLFYNLVLKRHGNGEYQPLVGDLVVLTRVKPMSIHDLMGPYVVSFAFIHGVKLDYRSIPIEFSVLSSKPIITPQDHMDTQTIYALHLTNMTTNMRLWMSLNTQLQGSNINIIRQILQNNSSESETCARCCDVENCNAVYSEIRGKIYSSDLNDSQKEAVLSCIKTRECYHENTVKLIWGPPGTGKTKTVALMLSLLLKINCRTLTCAPTNIAVVQVAKRLVNQVINNDFHYGLGDIVLFGNRERMMIDDHDELHDVFLDYRVDALRKNLGGWTPSLCSMISLLEDPEKQYLEYLKDKSIDNHETESKNTQKILKASVSQALEERRKEKKQKGKKEFLVENEQHANCDKPWTFQEFLCQRFNSINEHLTSSIPFLYAHLPTCLVSLQDFNNMSKALALLASLKTLLNEFCIENATGLKQIFYVSQDRESQVSGFLELRMVRKECLHILKLLPQKFFVPTAERKLKNFCLKNACLIFCTVSSSVKLHVKGMPPLEILVMDEAAQLKECESTIPLQLSGLRHAILIGDERQLPAMVQSKISQEAAFGRSLFERLVLLGRKKHLLDVQHRMHPSISSFPNRKFYDCKIKNAQNVKEKSYKRNFLQGKMYGSYSFLNVTHGKEELDNKYSQRNMVEASIVSAIVENLHKEYVRTKKKVTVGVISPYMAQVQTIEAKVKRYDKDSHSGFNINVRSVDGFQGGEEDVIIISTVRCNGRGSIGFLSDKRRVNVALTRARHCLWILGHETTLVNSDSVWRELVIDAKKRGCFYNAQEDKSLGRALLFSLIEQHDVDTLKNIRLPLFRDRNTRWKVRFRDEFWYSMGRIGNRETCEKVLSTIEKLSSGWRQNHKKRNSSVQDGVSCQLLEACKVNRLLSVFWTVDILQENSGYIQVILVWDVLPKSNIQKIAKRLDISSYSSYSPVKIEYCKYKCVEGNSVVPMRWPVEDSSMSSQVKAVELSKPFALLSIGVRNLKEE</sequence>
<accession>A0ACB9Q550</accession>
<dbReference type="EMBL" id="CM039427">
    <property type="protein sequence ID" value="KAI4355927.1"/>
    <property type="molecule type" value="Genomic_DNA"/>
</dbReference>
<name>A0ACB9Q550_BAUVA</name>
<gene>
    <name evidence="1" type="ORF">L6164_004651</name>
</gene>
<evidence type="ECO:0000313" key="1">
    <source>
        <dbReference type="EMBL" id="KAI4355927.1"/>
    </source>
</evidence>
<dbReference type="Proteomes" id="UP000828941">
    <property type="component" value="Chromosome 2"/>
</dbReference>
<comment type="caution">
    <text evidence="1">The sequence shown here is derived from an EMBL/GenBank/DDBJ whole genome shotgun (WGS) entry which is preliminary data.</text>
</comment>
<keyword evidence="2" id="KW-1185">Reference proteome</keyword>
<reference evidence="1 2" key="1">
    <citation type="journal article" date="2022" name="DNA Res.">
        <title>Chromosomal-level genome assembly of the orchid tree Bauhinia variegata (Leguminosae; Cercidoideae) supports the allotetraploid origin hypothesis of Bauhinia.</title>
        <authorList>
            <person name="Zhong Y."/>
            <person name="Chen Y."/>
            <person name="Zheng D."/>
            <person name="Pang J."/>
            <person name="Liu Y."/>
            <person name="Luo S."/>
            <person name="Meng S."/>
            <person name="Qian L."/>
            <person name="Wei D."/>
            <person name="Dai S."/>
            <person name="Zhou R."/>
        </authorList>
    </citation>
    <scope>NUCLEOTIDE SEQUENCE [LARGE SCALE GENOMIC DNA]</scope>
    <source>
        <strain evidence="1">BV-YZ2020</strain>
    </source>
</reference>
<proteinExistence type="predicted"/>
<evidence type="ECO:0000313" key="2">
    <source>
        <dbReference type="Proteomes" id="UP000828941"/>
    </source>
</evidence>
<protein>
    <submittedName>
        <fullName evidence="1">Uncharacterized protein</fullName>
    </submittedName>
</protein>